<name>A0ABX1H7K1_9ACTN</name>
<evidence type="ECO:0000256" key="1">
    <source>
        <dbReference type="SAM" id="MobiDB-lite"/>
    </source>
</evidence>
<keyword evidence="2" id="KW-0472">Membrane</keyword>
<evidence type="ECO:0000256" key="2">
    <source>
        <dbReference type="SAM" id="Phobius"/>
    </source>
</evidence>
<comment type="caution">
    <text evidence="3">The sequence shown here is derived from an EMBL/GenBank/DDBJ whole genome shotgun (WGS) entry which is preliminary data.</text>
</comment>
<sequence length="237" mass="25310">MSRNQRRRTASGSKRPGRPRAAQAAYRPTKSVRTTRHGEKEPRPRPARLKSFGFGLAVFLGAVAVIAALVLGPGRVADSWWREVAPHWPGGGYGFTVSAGLLSPLAPSLAAWALFGTDFKRHRARSVGLVALSLPAVAATVMFFAIAAQSWPPKGRRSSCGAYDTYCWIDAHYPWAWLVGGSSAVLGMYLFGQVGGLWRRTRGRLAKTTGPAAEASGENGAGDPAPAASDQREGRQP</sequence>
<gene>
    <name evidence="3" type="ORF">HFV08_24505</name>
</gene>
<feature type="transmembrane region" description="Helical" evidence="2">
    <location>
        <begin position="52"/>
        <end position="72"/>
    </location>
</feature>
<protein>
    <recommendedName>
        <fullName evidence="5">Integral membrane protein</fullName>
    </recommendedName>
</protein>
<evidence type="ECO:0008006" key="5">
    <source>
        <dbReference type="Google" id="ProtNLM"/>
    </source>
</evidence>
<evidence type="ECO:0000313" key="3">
    <source>
        <dbReference type="EMBL" id="NKI44349.1"/>
    </source>
</evidence>
<feature type="region of interest" description="Disordered" evidence="1">
    <location>
        <begin position="207"/>
        <end position="237"/>
    </location>
</feature>
<feature type="region of interest" description="Disordered" evidence="1">
    <location>
        <begin position="1"/>
        <end position="46"/>
    </location>
</feature>
<proteinExistence type="predicted"/>
<feature type="transmembrane region" description="Helical" evidence="2">
    <location>
        <begin position="127"/>
        <end position="148"/>
    </location>
</feature>
<dbReference type="Proteomes" id="UP000772196">
    <property type="component" value="Unassembled WGS sequence"/>
</dbReference>
<keyword evidence="2" id="KW-0812">Transmembrane</keyword>
<evidence type="ECO:0000313" key="4">
    <source>
        <dbReference type="Proteomes" id="UP000772196"/>
    </source>
</evidence>
<feature type="transmembrane region" description="Helical" evidence="2">
    <location>
        <begin position="175"/>
        <end position="198"/>
    </location>
</feature>
<keyword evidence="4" id="KW-1185">Reference proteome</keyword>
<feature type="transmembrane region" description="Helical" evidence="2">
    <location>
        <begin position="92"/>
        <end position="115"/>
    </location>
</feature>
<accession>A0ABX1H7K1</accession>
<reference evidence="3 4" key="1">
    <citation type="submission" date="2020-04" db="EMBL/GenBank/DDBJ databases">
        <title>Phylogenetic Diversity and Antibacterial Activity against Ralstonia solanacearum of Endophytic Actinomycete Isolated from Moss.</title>
        <authorList>
            <person name="Zhuang X."/>
        </authorList>
    </citation>
    <scope>NUCLEOTIDE SEQUENCE [LARGE SCALE GENOMIC DNA]</scope>
    <source>
        <strain evidence="3 4">LD120</strain>
    </source>
</reference>
<dbReference type="RefSeq" id="WP_168542515.1">
    <property type="nucleotide sequence ID" value="NZ_JAAWWP010000018.1"/>
</dbReference>
<keyword evidence="2" id="KW-1133">Transmembrane helix</keyword>
<dbReference type="EMBL" id="JAAWWP010000018">
    <property type="protein sequence ID" value="NKI44349.1"/>
    <property type="molecule type" value="Genomic_DNA"/>
</dbReference>
<organism evidence="3 4">
    <name type="scientific">Streptomyces physcomitrii</name>
    <dbReference type="NCBI Taxonomy" id="2724184"/>
    <lineage>
        <taxon>Bacteria</taxon>
        <taxon>Bacillati</taxon>
        <taxon>Actinomycetota</taxon>
        <taxon>Actinomycetes</taxon>
        <taxon>Kitasatosporales</taxon>
        <taxon>Streptomycetaceae</taxon>
        <taxon>Streptomyces</taxon>
    </lineage>
</organism>